<dbReference type="Proteomes" id="UP000001072">
    <property type="component" value="Unassembled WGS sequence"/>
</dbReference>
<feature type="region of interest" description="Disordered" evidence="1">
    <location>
        <begin position="1"/>
        <end position="92"/>
    </location>
</feature>
<organism evidence="3">
    <name type="scientific">Melampsora larici-populina (strain 98AG31 / pathotype 3-4-7)</name>
    <name type="common">Poplar leaf rust fungus</name>
    <dbReference type="NCBI Taxonomy" id="747676"/>
    <lineage>
        <taxon>Eukaryota</taxon>
        <taxon>Fungi</taxon>
        <taxon>Dikarya</taxon>
        <taxon>Basidiomycota</taxon>
        <taxon>Pucciniomycotina</taxon>
        <taxon>Pucciniomycetes</taxon>
        <taxon>Pucciniales</taxon>
        <taxon>Melampsoraceae</taxon>
        <taxon>Melampsora</taxon>
    </lineage>
</organism>
<feature type="region of interest" description="Disordered" evidence="1">
    <location>
        <begin position="196"/>
        <end position="216"/>
    </location>
</feature>
<feature type="compositionally biased region" description="Low complexity" evidence="1">
    <location>
        <begin position="1"/>
        <end position="41"/>
    </location>
</feature>
<dbReference type="InParanoid" id="F4RRC1"/>
<name>F4RRC1_MELLP</name>
<feature type="compositionally biased region" description="Polar residues" evidence="1">
    <location>
        <begin position="47"/>
        <end position="78"/>
    </location>
</feature>
<dbReference type="EMBL" id="GL883115">
    <property type="protein sequence ID" value="EGG05059.1"/>
    <property type="molecule type" value="Genomic_DNA"/>
</dbReference>
<protein>
    <submittedName>
        <fullName evidence="2">Uncharacterized protein</fullName>
    </submittedName>
</protein>
<gene>
    <name evidence="2" type="ORF">MELLADRAFT_88328</name>
</gene>
<dbReference type="GeneID" id="18934841"/>
<dbReference type="KEGG" id="mlr:MELLADRAFT_88328"/>
<evidence type="ECO:0000313" key="2">
    <source>
        <dbReference type="EMBL" id="EGG05059.1"/>
    </source>
</evidence>
<dbReference type="RefSeq" id="XP_007411812.1">
    <property type="nucleotide sequence ID" value="XM_007411750.1"/>
</dbReference>
<reference evidence="3" key="1">
    <citation type="journal article" date="2011" name="Proc. Natl. Acad. Sci. U.S.A.">
        <title>Obligate biotrophy features unraveled by the genomic analysis of rust fungi.</title>
        <authorList>
            <person name="Duplessis S."/>
            <person name="Cuomo C.A."/>
            <person name="Lin Y.-C."/>
            <person name="Aerts A."/>
            <person name="Tisserant E."/>
            <person name="Veneault-Fourrey C."/>
            <person name="Joly D.L."/>
            <person name="Hacquard S."/>
            <person name="Amselem J."/>
            <person name="Cantarel B.L."/>
            <person name="Chiu R."/>
            <person name="Coutinho P.M."/>
            <person name="Feau N."/>
            <person name="Field M."/>
            <person name="Frey P."/>
            <person name="Gelhaye E."/>
            <person name="Goldberg J."/>
            <person name="Grabherr M.G."/>
            <person name="Kodira C.D."/>
            <person name="Kohler A."/>
            <person name="Kuees U."/>
            <person name="Lindquist E.A."/>
            <person name="Lucas S.M."/>
            <person name="Mago R."/>
            <person name="Mauceli E."/>
            <person name="Morin E."/>
            <person name="Murat C."/>
            <person name="Pangilinan J.L."/>
            <person name="Park R."/>
            <person name="Pearson M."/>
            <person name="Quesneville H."/>
            <person name="Rouhier N."/>
            <person name="Sakthikumar S."/>
            <person name="Salamov A.A."/>
            <person name="Schmutz J."/>
            <person name="Selles B."/>
            <person name="Shapiro H."/>
            <person name="Tanguay P."/>
            <person name="Tuskan G.A."/>
            <person name="Henrissat B."/>
            <person name="Van de Peer Y."/>
            <person name="Rouze P."/>
            <person name="Ellis J.G."/>
            <person name="Dodds P.N."/>
            <person name="Schein J.E."/>
            <person name="Zhong S."/>
            <person name="Hamelin R.C."/>
            <person name="Grigoriev I.V."/>
            <person name="Szabo L.J."/>
            <person name="Martin F."/>
        </authorList>
    </citation>
    <scope>NUCLEOTIDE SEQUENCE [LARGE SCALE GENOMIC DNA]</scope>
    <source>
        <strain evidence="3">98AG31 / pathotype 3-4-7</strain>
    </source>
</reference>
<evidence type="ECO:0000313" key="3">
    <source>
        <dbReference type="Proteomes" id="UP000001072"/>
    </source>
</evidence>
<evidence type="ECO:0000256" key="1">
    <source>
        <dbReference type="SAM" id="MobiDB-lite"/>
    </source>
</evidence>
<sequence length="295" mass="32065">MDSSTSTTKDTSPPSVPTTTATTTTTTATLSTGETSLATTTNPPTEPAQTTSLTSTKDAGPPTSTEQQDATITSSEPKTYTKIPPPPREGTFKTVDDVEAHLTAHARANQYEITNLDVRKNLFSTWKCALGPNRKQTRAKKAAEAQGKTLDIPTCPFAMTAKRDPVTDTWYIKIEDNKHNHGPILDLKIDHDAPLVKPKKRKRGENESKANSNSIHTLNDIKIAASKTDTTVSAPKEPNEALSPPKTLSAIPQQYHALITHLQELDQATEQRLLAVFSSTNNRPPPPLDDPILDQ</sequence>
<accession>F4RRC1</accession>
<dbReference type="HOGENOM" id="CLU_943589_0_0_1"/>
<proteinExistence type="predicted"/>
<dbReference type="AlphaFoldDB" id="F4RRC1"/>
<keyword evidence="3" id="KW-1185">Reference proteome</keyword>
<dbReference type="VEuPathDB" id="FungiDB:MELLADRAFT_88328"/>